<evidence type="ECO:0000313" key="2">
    <source>
        <dbReference type="Proteomes" id="UP000246569"/>
    </source>
</evidence>
<protein>
    <submittedName>
        <fullName evidence="1">Uncharacterized protein</fullName>
    </submittedName>
</protein>
<keyword evidence="2" id="KW-1185">Reference proteome</keyword>
<reference evidence="1 2" key="1">
    <citation type="submission" date="2018-05" db="EMBL/GenBank/DDBJ databases">
        <title>Genomic Encyclopedia of Type Strains, Phase IV (KMG-IV): sequencing the most valuable type-strain genomes for metagenomic binning, comparative biology and taxonomic classification.</title>
        <authorList>
            <person name="Goeker M."/>
        </authorList>
    </citation>
    <scope>NUCLEOTIDE SEQUENCE [LARGE SCALE GENOMIC DNA]</scope>
    <source>
        <strain evidence="1 2">DSM 23606</strain>
    </source>
</reference>
<sequence>MQVAEPRDSSQAVCHLEGIRLWPEGAIAWVEATRLDGDGARIATTFDPLPFLARASERELVALADAGWRGQHVMLAVQSLVLAGDAELTRWFGELSDWLEDLELDAEFSVDALLDPAAALSWLRVHRPRVVEHLPQLSLSRHAH</sequence>
<dbReference type="Proteomes" id="UP000246569">
    <property type="component" value="Unassembled WGS sequence"/>
</dbReference>
<dbReference type="RefSeq" id="WP_110019602.1">
    <property type="nucleotide sequence ID" value="NZ_QGTJ01000010.1"/>
</dbReference>
<accession>A0A317MSL4</accession>
<dbReference type="AlphaFoldDB" id="A0A317MSL4"/>
<organism evidence="1 2">
    <name type="scientific">Plasticicumulans acidivorans</name>
    <dbReference type="NCBI Taxonomy" id="886464"/>
    <lineage>
        <taxon>Bacteria</taxon>
        <taxon>Pseudomonadati</taxon>
        <taxon>Pseudomonadota</taxon>
        <taxon>Gammaproteobacteria</taxon>
        <taxon>Candidatus Competibacteraceae</taxon>
        <taxon>Plasticicumulans</taxon>
    </lineage>
</organism>
<gene>
    <name evidence="1" type="ORF">C7443_11098</name>
</gene>
<evidence type="ECO:0000313" key="1">
    <source>
        <dbReference type="EMBL" id="PWV59553.1"/>
    </source>
</evidence>
<name>A0A317MSL4_9GAMM</name>
<comment type="caution">
    <text evidence="1">The sequence shown here is derived from an EMBL/GenBank/DDBJ whole genome shotgun (WGS) entry which is preliminary data.</text>
</comment>
<proteinExistence type="predicted"/>
<dbReference type="EMBL" id="QGTJ01000010">
    <property type="protein sequence ID" value="PWV59553.1"/>
    <property type="molecule type" value="Genomic_DNA"/>
</dbReference>